<feature type="transmembrane region" description="Helical" evidence="6">
    <location>
        <begin position="704"/>
        <end position="722"/>
    </location>
</feature>
<feature type="region of interest" description="Disordered" evidence="5">
    <location>
        <begin position="1"/>
        <end position="26"/>
    </location>
</feature>
<gene>
    <name evidence="10" type="ORF">ANOM_006513</name>
</gene>
<evidence type="ECO:0000256" key="6">
    <source>
        <dbReference type="SAM" id="Phobius"/>
    </source>
</evidence>
<evidence type="ECO:0000259" key="9">
    <source>
        <dbReference type="Pfam" id="PF13515"/>
    </source>
</evidence>
<feature type="transmembrane region" description="Helical" evidence="6">
    <location>
        <begin position="73"/>
        <end position="90"/>
    </location>
</feature>
<organism evidence="10 11">
    <name type="scientific">Aspergillus nomiae NRRL (strain ATCC 15546 / NRRL 13137 / CBS 260.88 / M93)</name>
    <dbReference type="NCBI Taxonomy" id="1509407"/>
    <lineage>
        <taxon>Eukaryota</taxon>
        <taxon>Fungi</taxon>
        <taxon>Dikarya</taxon>
        <taxon>Ascomycota</taxon>
        <taxon>Pezizomycotina</taxon>
        <taxon>Eurotiomycetes</taxon>
        <taxon>Eurotiomycetidae</taxon>
        <taxon>Eurotiales</taxon>
        <taxon>Aspergillaceae</taxon>
        <taxon>Aspergillus</taxon>
        <taxon>Aspergillus subgen. Circumdati</taxon>
    </lineage>
</organism>
<dbReference type="InterPro" id="IPR018823">
    <property type="entry name" value="ArAE_2_N"/>
</dbReference>
<evidence type="ECO:0000313" key="10">
    <source>
        <dbReference type="EMBL" id="KNG85608.1"/>
    </source>
</evidence>
<keyword evidence="3 6" id="KW-1133">Transmembrane helix</keyword>
<dbReference type="STRING" id="1509407.A0A0L1J2F8"/>
<feature type="transmembrane region" description="Helical" evidence="6">
    <location>
        <begin position="627"/>
        <end position="644"/>
    </location>
</feature>
<feature type="transmembrane region" description="Helical" evidence="6">
    <location>
        <begin position="47"/>
        <end position="66"/>
    </location>
</feature>
<dbReference type="OrthoDB" id="2274698at2759"/>
<dbReference type="Pfam" id="PF13515">
    <property type="entry name" value="FUSC_2"/>
    <property type="match status" value="1"/>
</dbReference>
<dbReference type="Pfam" id="PF10334">
    <property type="entry name" value="BRE4"/>
    <property type="match status" value="1"/>
</dbReference>
<feature type="transmembrane region" description="Helical" evidence="6">
    <location>
        <begin position="172"/>
        <end position="190"/>
    </location>
</feature>
<keyword evidence="2 6" id="KW-0812">Transmembrane</keyword>
<feature type="transmembrane region" description="Helical" evidence="6">
    <location>
        <begin position="96"/>
        <end position="119"/>
    </location>
</feature>
<dbReference type="RefSeq" id="XP_015406531.1">
    <property type="nucleotide sequence ID" value="XM_015551769.1"/>
</dbReference>
<comment type="caution">
    <text evidence="10">The sequence shown here is derived from an EMBL/GenBank/DDBJ whole genome shotgun (WGS) entry which is preliminary data.</text>
</comment>
<feature type="domain" description="DUF2421" evidence="7">
    <location>
        <begin position="791"/>
        <end position="1019"/>
    </location>
</feature>
<feature type="domain" description="Integral membrane bound transporter" evidence="9">
    <location>
        <begin position="643"/>
        <end position="787"/>
    </location>
</feature>
<reference evidence="10 11" key="1">
    <citation type="submission" date="2014-06" db="EMBL/GenBank/DDBJ databases">
        <title>The Genome of the Aflatoxigenic Filamentous Fungus Aspergillus nomius.</title>
        <authorList>
            <person name="Moore M.G."/>
            <person name="Shannon B.M."/>
            <person name="Brian M.M."/>
        </authorList>
    </citation>
    <scope>NUCLEOTIDE SEQUENCE [LARGE SCALE GENOMIC DNA]</scope>
    <source>
        <strain evidence="10 11">NRRL 13137</strain>
    </source>
</reference>
<evidence type="ECO:0000256" key="5">
    <source>
        <dbReference type="SAM" id="MobiDB-lite"/>
    </source>
</evidence>
<evidence type="ECO:0000256" key="3">
    <source>
        <dbReference type="ARBA" id="ARBA00022989"/>
    </source>
</evidence>
<evidence type="ECO:0000259" key="7">
    <source>
        <dbReference type="Pfam" id="PF10334"/>
    </source>
</evidence>
<dbReference type="Pfam" id="PF10337">
    <property type="entry name" value="ArAE_2_N"/>
    <property type="match status" value="1"/>
</dbReference>
<evidence type="ECO:0000256" key="4">
    <source>
        <dbReference type="ARBA" id="ARBA00023136"/>
    </source>
</evidence>
<dbReference type="PANTHER" id="PTHR37994:SF4">
    <property type="entry name" value="ER TRANSPORTER 6TM N-TERMINAL DOMAIN-CONTAINING PROTEIN-RELATED"/>
    <property type="match status" value="1"/>
</dbReference>
<dbReference type="GO" id="GO:0016020">
    <property type="term" value="C:membrane"/>
    <property type="evidence" value="ECO:0007669"/>
    <property type="project" value="UniProtKB-SubCell"/>
</dbReference>
<dbReference type="EMBL" id="JNOM01000149">
    <property type="protein sequence ID" value="KNG85608.1"/>
    <property type="molecule type" value="Genomic_DNA"/>
</dbReference>
<feature type="region of interest" description="Disordered" evidence="5">
    <location>
        <begin position="418"/>
        <end position="444"/>
    </location>
</feature>
<proteinExistence type="predicted"/>
<keyword evidence="4 6" id="KW-0472">Membrane</keyword>
<dbReference type="InterPro" id="IPR018820">
    <property type="entry name" value="BRE4-related_DUF2421"/>
</dbReference>
<dbReference type="InterPro" id="IPR049453">
    <property type="entry name" value="Memb_transporter_dom"/>
</dbReference>
<keyword evidence="11" id="KW-1185">Reference proteome</keyword>
<feature type="transmembrane region" description="Helical" evidence="6">
    <location>
        <begin position="678"/>
        <end position="698"/>
    </location>
</feature>
<dbReference type="GeneID" id="26808317"/>
<evidence type="ECO:0000259" key="8">
    <source>
        <dbReference type="Pfam" id="PF10337"/>
    </source>
</evidence>
<evidence type="ECO:0000313" key="11">
    <source>
        <dbReference type="Proteomes" id="UP000037505"/>
    </source>
</evidence>
<accession>A0A0L1J2F8</accession>
<dbReference type="PANTHER" id="PTHR37994">
    <property type="entry name" value="ARAE_2_N DOMAIN-CONTAINING PROTEIN-RELATED"/>
    <property type="match status" value="1"/>
</dbReference>
<dbReference type="AlphaFoldDB" id="A0A0L1J2F8"/>
<sequence length="1052" mass="118240">MSQRSSEDSQWALPEEPEAKAENKQKKGLLTKLKSGWNSLDLDMPTVLLMVKGAIPPTIALAIFQADSVASRFNTVGYLMAIISVLGFSIQPRAKFIQMVVLDVLAVCVASAVTLLMMYSCVKARQHTEVVSSAGESIVNTPYNQSASAVSGVWLFFQIYVVHSFRAKFQQFQFPVIIYSIVANVTFSYAPRMTTMDAAISMVTKLLEACLVGLALATGVCLFIYPVTSRTVVFKQMAGYMGCLRGALQAHTVYFESLEESDMFGRAETYDSKVEKITKDGKVYSPEAQAIRTAVQKITEIHGKLHGDLTFAKREVAFGNLGPDDLQAIFRNLRQVMIPVVGLSFTVDLFQRLSEYNKWNAPLDPTATDIPDLVRHRVVQEWNDIMRAVHDPFKSMIQAIDEGLQHITFVLKLAKPPKKNATATNGETSSSGVEDVEASAVPSPGDEKFAAHLEQRLRDFKVAKRIALRTWSEEKGIKLPKDFFDRPTDDMEDISYGNPFIGRERSQRQLYLFLYMEQLLSSTGQTVLDFVKFADDKRESGKLSRRHLIIPGWKRLRKWATSLLKAEDTHENDNLGDINAQNNILQLGEAYKRKKDPEHLRPETTFQKIGDKVRLIPAMFRTQESAYGFRVACATMTIAIVGLLHDTQGFFIKQRFIWAMIMVNLSMSPTSGQSIFGFVLRILGTVLAMVLSFLSWYIPGKQTPGIIVFFFIFLSCVFYVPIKLFRFRIIGIITIISTSMIVGYELQVRKVGEQVATSNGQSYYPIYLLAPYRLATVTGGIAVAFFWTFFPYPISEHSVLRQSLGASLYLLANYYSLIHETVSARVRGEVGDMALKTSAGRKLLKSRNQVFSKQMLMLNNLRTYSEFLKWEVPIGGRFPKKQYDSIIACIENIVSYLSLLGYASDTLLHMGDDEESNSVWLHDFKRLVASAGVTSHEITTVLCLLSASITDQRPLPPYLKTPRPYSFTKRLEAMDKDILSLKHIAEPGFATFAVLQISTRCIGGDVERLMKDVKKLVGELDFSFHAVSTVQSARSSAEMSRFSRVPERDKFE</sequence>
<protein>
    <submittedName>
        <fullName evidence="10">Uncharacterized protein</fullName>
    </submittedName>
</protein>
<feature type="transmembrane region" description="Helical" evidence="6">
    <location>
        <begin position="729"/>
        <end position="746"/>
    </location>
</feature>
<evidence type="ECO:0000256" key="2">
    <source>
        <dbReference type="ARBA" id="ARBA00022692"/>
    </source>
</evidence>
<feature type="domain" description="Putative ER transporter 6TM N-terminal" evidence="8">
    <location>
        <begin position="37"/>
        <end position="473"/>
    </location>
</feature>
<feature type="transmembrane region" description="Helical" evidence="6">
    <location>
        <begin position="202"/>
        <end position="227"/>
    </location>
</feature>
<name>A0A0L1J2F8_ASPN3</name>
<comment type="subcellular location">
    <subcellularLocation>
        <location evidence="1">Membrane</location>
        <topology evidence="1">Multi-pass membrane protein</topology>
    </subcellularLocation>
</comment>
<feature type="compositionally biased region" description="Polar residues" evidence="5">
    <location>
        <begin position="421"/>
        <end position="432"/>
    </location>
</feature>
<evidence type="ECO:0000256" key="1">
    <source>
        <dbReference type="ARBA" id="ARBA00004141"/>
    </source>
</evidence>
<dbReference type="Proteomes" id="UP000037505">
    <property type="component" value="Unassembled WGS sequence"/>
</dbReference>
<feature type="transmembrane region" description="Helical" evidence="6">
    <location>
        <begin position="766"/>
        <end position="790"/>
    </location>
</feature>